<dbReference type="GO" id="GO:0008023">
    <property type="term" value="C:transcription elongation factor complex"/>
    <property type="evidence" value="ECO:0007669"/>
    <property type="project" value="TreeGrafter"/>
</dbReference>
<feature type="compositionally biased region" description="Basic and acidic residues" evidence="1">
    <location>
        <begin position="235"/>
        <end position="281"/>
    </location>
</feature>
<dbReference type="PANTHER" id="PTHR47827">
    <property type="entry name" value="AHD DOMAIN-CONTAINING PROTEIN"/>
    <property type="match status" value="1"/>
</dbReference>
<protein>
    <submittedName>
        <fullName evidence="3">Protein AF-9-like protein</fullName>
    </submittedName>
</protein>
<feature type="compositionally biased region" description="Low complexity" evidence="1">
    <location>
        <begin position="189"/>
        <end position="203"/>
    </location>
</feature>
<feature type="region of interest" description="Disordered" evidence="1">
    <location>
        <begin position="347"/>
        <end position="415"/>
    </location>
</feature>
<evidence type="ECO:0000313" key="4">
    <source>
        <dbReference type="Proteomes" id="UP000285301"/>
    </source>
</evidence>
<organism evidence="3 4">
    <name type="scientific">Dinothrombium tinctorium</name>
    <dbReference type="NCBI Taxonomy" id="1965070"/>
    <lineage>
        <taxon>Eukaryota</taxon>
        <taxon>Metazoa</taxon>
        <taxon>Ecdysozoa</taxon>
        <taxon>Arthropoda</taxon>
        <taxon>Chelicerata</taxon>
        <taxon>Arachnida</taxon>
        <taxon>Acari</taxon>
        <taxon>Acariformes</taxon>
        <taxon>Trombidiformes</taxon>
        <taxon>Prostigmata</taxon>
        <taxon>Anystina</taxon>
        <taxon>Parasitengona</taxon>
        <taxon>Trombidioidea</taxon>
        <taxon>Trombidiidae</taxon>
        <taxon>Dinothrombium</taxon>
    </lineage>
</organism>
<dbReference type="OrthoDB" id="6437195at2759"/>
<dbReference type="EMBL" id="NCKU01002346">
    <property type="protein sequence ID" value="RWS09783.1"/>
    <property type="molecule type" value="Genomic_DNA"/>
</dbReference>
<dbReference type="AlphaFoldDB" id="A0A3S3S698"/>
<feature type="compositionally biased region" description="Basic and acidic residues" evidence="1">
    <location>
        <begin position="55"/>
        <end position="71"/>
    </location>
</feature>
<proteinExistence type="predicted"/>
<reference evidence="3 4" key="1">
    <citation type="journal article" date="2018" name="Gigascience">
        <title>Genomes of trombidid mites reveal novel predicted allergens and laterally-transferred genes associated with secondary metabolism.</title>
        <authorList>
            <person name="Dong X."/>
            <person name="Chaisiri K."/>
            <person name="Xia D."/>
            <person name="Armstrong S.D."/>
            <person name="Fang Y."/>
            <person name="Donnelly M.J."/>
            <person name="Kadowaki T."/>
            <person name="McGarry J.W."/>
            <person name="Darby A.C."/>
            <person name="Makepeace B.L."/>
        </authorList>
    </citation>
    <scope>NUCLEOTIDE SEQUENCE [LARGE SCALE GENOMIC DNA]</scope>
    <source>
        <strain evidence="3">UoL-WK</strain>
    </source>
</reference>
<feature type="compositionally biased region" description="Basic and acidic residues" evidence="1">
    <location>
        <begin position="400"/>
        <end position="414"/>
    </location>
</feature>
<feature type="compositionally biased region" description="Basic and acidic residues" evidence="1">
    <location>
        <begin position="81"/>
        <end position="115"/>
    </location>
</feature>
<dbReference type="InterPro" id="IPR040930">
    <property type="entry name" value="AF-9_AHD"/>
</dbReference>
<evidence type="ECO:0000313" key="3">
    <source>
        <dbReference type="EMBL" id="RWS09783.1"/>
    </source>
</evidence>
<accession>A0A3S3S698</accession>
<evidence type="ECO:0000256" key="1">
    <source>
        <dbReference type="SAM" id="MobiDB-lite"/>
    </source>
</evidence>
<dbReference type="GO" id="GO:0045893">
    <property type="term" value="P:positive regulation of DNA-templated transcription"/>
    <property type="evidence" value="ECO:0007669"/>
    <property type="project" value="TreeGrafter"/>
</dbReference>
<feature type="compositionally biased region" description="Basic and acidic residues" evidence="1">
    <location>
        <begin position="384"/>
        <end position="393"/>
    </location>
</feature>
<dbReference type="Proteomes" id="UP000285301">
    <property type="component" value="Unassembled WGS sequence"/>
</dbReference>
<name>A0A3S3S698_9ACAR</name>
<comment type="caution">
    <text evidence="3">The sequence shown here is derived from an EMBL/GenBank/DDBJ whole genome shotgun (WGS) entry which is preliminary data.</text>
</comment>
<gene>
    <name evidence="3" type="ORF">B4U79_00649</name>
</gene>
<feature type="region of interest" description="Disordered" evidence="1">
    <location>
        <begin position="1"/>
        <end position="314"/>
    </location>
</feature>
<sequence length="489" mass="54296">MLEKPSANPALQSQFTDLFGTPIQPKPSPESTAYRSKEAYSRPVNSSISISSKKSQKEKTSDYKRSSSHEKERKHKSSKSTKSEKIASESSSSRKEISKSKLSKSESSKSSETKSVKQSTPVENVSKDKKASSSESSSKSSKKRRRSSSSTSSSFTTNSIGDTKREKEHSTKPVKDQEHKSKKHKSTTKDITTTNNASGNSSSHKSKDVKKESSTSTTISISNNNNTGTTTLEIKSVKKEKTWDSEVKKSKNKEHKNDEIKSKESVSKESSKTKSKEDIKSPKMLNNKFLKVPKEKLHTPVSQREVSSSPASILSGSLTPGGATYLGAPSSVSSVNGPITSMINEMEQESLSPLSSGDPISPINFVHSSEDSSDNEQNHSSLHRNREASKARESLQQNEINERRNAQRTGERDMQLTTDMQPMFDPAYINELVMLQKRLNDLTDRDILQRVVDTVEESGLYHITSTRFDFDLMKLDRSTVSKLKMCLMT</sequence>
<dbReference type="GO" id="GO:0003682">
    <property type="term" value="F:chromatin binding"/>
    <property type="evidence" value="ECO:0007669"/>
    <property type="project" value="TreeGrafter"/>
</dbReference>
<dbReference type="PANTHER" id="PTHR47827:SF3">
    <property type="entry name" value="AF-9 ANC1 HOMOLOGY DOMAIN-CONTAINING PROTEIN"/>
    <property type="match status" value="1"/>
</dbReference>
<feature type="compositionally biased region" description="Basic and acidic residues" evidence="1">
    <location>
        <begin position="162"/>
        <end position="179"/>
    </location>
</feature>
<dbReference type="STRING" id="1965070.A0A3S3S698"/>
<evidence type="ECO:0000259" key="2">
    <source>
        <dbReference type="Pfam" id="PF17793"/>
    </source>
</evidence>
<feature type="domain" description="AF-9 ANC1 homology" evidence="2">
    <location>
        <begin position="428"/>
        <end position="488"/>
    </location>
</feature>
<dbReference type="InterPro" id="IPR052790">
    <property type="entry name" value="YEATS_domain"/>
</dbReference>
<dbReference type="Gene3D" id="1.20.1270.290">
    <property type="match status" value="1"/>
</dbReference>
<keyword evidence="4" id="KW-1185">Reference proteome</keyword>
<dbReference type="Pfam" id="PF17793">
    <property type="entry name" value="AHD"/>
    <property type="match status" value="1"/>
</dbReference>
<feature type="compositionally biased region" description="Low complexity" evidence="1">
    <location>
        <begin position="214"/>
        <end position="231"/>
    </location>
</feature>